<dbReference type="FunFam" id="3.30.230.130:FF:000005">
    <property type="entry name" value="Cullin-1 like"/>
    <property type="match status" value="1"/>
</dbReference>
<dbReference type="FunFam" id="1.10.10.10:FF:000503">
    <property type="entry name" value="Cullin-1"/>
    <property type="match status" value="1"/>
</dbReference>
<feature type="domain" description="Cullin family profile" evidence="7">
    <location>
        <begin position="390"/>
        <end position="620"/>
    </location>
</feature>
<keyword evidence="9" id="KW-1185">Reference proteome</keyword>
<dbReference type="InterPro" id="IPR045093">
    <property type="entry name" value="Cullin"/>
</dbReference>
<dbReference type="Gene3D" id="1.10.10.10">
    <property type="entry name" value="Winged helix-like DNA-binding domain superfamily/Winged helix DNA-binding domain"/>
    <property type="match status" value="1"/>
</dbReference>
<proteinExistence type="inferred from homology"/>
<dbReference type="AlphaFoldDB" id="A0AAV1DMH4"/>
<evidence type="ECO:0000313" key="9">
    <source>
        <dbReference type="Proteomes" id="UP001161247"/>
    </source>
</evidence>
<dbReference type="GO" id="GO:0006511">
    <property type="term" value="P:ubiquitin-dependent protein catabolic process"/>
    <property type="evidence" value="ECO:0007669"/>
    <property type="project" value="InterPro"/>
</dbReference>
<dbReference type="FunFam" id="1.20.1310.10:FF:000001">
    <property type="entry name" value="Cullin 3"/>
    <property type="match status" value="1"/>
</dbReference>
<dbReference type="InterPro" id="IPR016158">
    <property type="entry name" value="Cullin_homology"/>
</dbReference>
<evidence type="ECO:0000313" key="8">
    <source>
        <dbReference type="EMBL" id="CAI9109065.1"/>
    </source>
</evidence>
<dbReference type="SMART" id="SM00182">
    <property type="entry name" value="CULLIN"/>
    <property type="match status" value="1"/>
</dbReference>
<dbReference type="InterPro" id="IPR059120">
    <property type="entry name" value="Cullin-like_AB"/>
</dbReference>
<dbReference type="InterPro" id="IPR036388">
    <property type="entry name" value="WH-like_DNA-bd_sf"/>
</dbReference>
<dbReference type="InterPro" id="IPR036317">
    <property type="entry name" value="Cullin_homology_sf"/>
</dbReference>
<evidence type="ECO:0000256" key="4">
    <source>
        <dbReference type="ARBA" id="ARBA00022843"/>
    </source>
</evidence>
<sequence>MMSQKSIIELEEGWEIMDQGIKKLKRILEGKDESQFDSEGYMNLYTTIYNMCTQNPPHGYSQQLYDKYRESFEAYAASSVLPSLREKHDEFMLMEIVKRWSNHKVMVRWLSRFFHYLDRFFVYRYSLLPLNEVGLKCFRDKVFEDLKGKVSGAVIALINQEREGDQIDRSLLKNVLDMFVALHTEEKKYYEEDFEALMLEDTKGYYSRKASQWILEDSCPDYMLKVEECLKKEKDRVEHYLHSSSETKLLNKAEHELLTVYATQLLEKEHSGIQALLREDKVEDLSRMYRLFSRVEQGLGLEPVSNAFKQYVTNEGTALVKQAEDAAKDKKADKRDVVGLPEQVLVRKLIELHDKYLGYVNDFFQNHSLFHKALKEAFEVFCNKSVAGSSSAELLATFCENVLKNGGSEKLTDEAIEKTLEKVVMLLAFVSDKDLFAEFFRKKLARRLIYDKSADDDHVRSLLSKLKQQFGGQFTSKMEGMVTDMTLAKENQQHFAEYLRGNPRVHPGIDLTVTVLTTGFWPTYKSSDLNLPAEMVKCVEAFKEYYQTKTKHRKLTWINSLGNCNLMGKFDAKKIELILSPYQAAALLLFNGSDRLSYEEIKAQLNLSDDDVVRTLHSLSCAKYKILTKEPNSRTISPTDAFQFNSKFDDKMRRIKIPNPPVDEKKKVIEDVDKDRRYSIDASVVRIMKARKVLGYQQLVGECVEQLSKMFKPDVKAIKKRIEDLITRDYLERDKENPNLFKYLA</sequence>
<evidence type="ECO:0000259" key="7">
    <source>
        <dbReference type="PROSITE" id="PS50069"/>
    </source>
</evidence>
<dbReference type="Gene3D" id="1.20.1310.10">
    <property type="entry name" value="Cullin Repeats"/>
    <property type="match status" value="4"/>
</dbReference>
<dbReference type="Pfam" id="PF10557">
    <property type="entry name" value="Cullin_Nedd8"/>
    <property type="match status" value="1"/>
</dbReference>
<evidence type="ECO:0000256" key="2">
    <source>
        <dbReference type="ARBA" id="ARBA00022499"/>
    </source>
</evidence>
<dbReference type="Pfam" id="PF00888">
    <property type="entry name" value="Cullin"/>
    <property type="match status" value="1"/>
</dbReference>
<dbReference type="GO" id="GO:0009867">
    <property type="term" value="P:jasmonic acid mediated signaling pathway"/>
    <property type="evidence" value="ECO:0007669"/>
    <property type="project" value="UniProtKB-ARBA"/>
</dbReference>
<dbReference type="PROSITE" id="PS01256">
    <property type="entry name" value="CULLIN_1"/>
    <property type="match status" value="1"/>
</dbReference>
<protein>
    <submittedName>
        <fullName evidence="8">OLC1v1008803C1</fullName>
    </submittedName>
</protein>
<dbReference type="SUPFAM" id="SSF75632">
    <property type="entry name" value="Cullin homology domain"/>
    <property type="match status" value="1"/>
</dbReference>
<dbReference type="FunFam" id="1.20.1310.10:FF:000013">
    <property type="entry name" value="Cullin-1 like"/>
    <property type="match status" value="1"/>
</dbReference>
<dbReference type="PANTHER" id="PTHR11932">
    <property type="entry name" value="CULLIN"/>
    <property type="match status" value="1"/>
</dbReference>
<dbReference type="GO" id="GO:0031461">
    <property type="term" value="C:cullin-RING ubiquitin ligase complex"/>
    <property type="evidence" value="ECO:0007669"/>
    <property type="project" value="InterPro"/>
</dbReference>
<dbReference type="InterPro" id="IPR036390">
    <property type="entry name" value="WH_DNA-bd_sf"/>
</dbReference>
<comment type="similarity">
    <text evidence="1 5 6">Belongs to the cullin family.</text>
</comment>
<organism evidence="8 9">
    <name type="scientific">Oldenlandia corymbosa var. corymbosa</name>
    <dbReference type="NCBI Taxonomy" id="529605"/>
    <lineage>
        <taxon>Eukaryota</taxon>
        <taxon>Viridiplantae</taxon>
        <taxon>Streptophyta</taxon>
        <taxon>Embryophyta</taxon>
        <taxon>Tracheophyta</taxon>
        <taxon>Spermatophyta</taxon>
        <taxon>Magnoliopsida</taxon>
        <taxon>eudicotyledons</taxon>
        <taxon>Gunneridae</taxon>
        <taxon>Pentapetalae</taxon>
        <taxon>asterids</taxon>
        <taxon>lamiids</taxon>
        <taxon>Gentianales</taxon>
        <taxon>Rubiaceae</taxon>
        <taxon>Rubioideae</taxon>
        <taxon>Spermacoceae</taxon>
        <taxon>Hedyotis-Oldenlandia complex</taxon>
        <taxon>Oldenlandia</taxon>
    </lineage>
</organism>
<evidence type="ECO:0000256" key="5">
    <source>
        <dbReference type="PROSITE-ProRule" id="PRU00330"/>
    </source>
</evidence>
<dbReference type="SUPFAM" id="SSF46785">
    <property type="entry name" value="Winged helix' DNA-binding domain"/>
    <property type="match status" value="1"/>
</dbReference>
<dbReference type="SUPFAM" id="SSF74788">
    <property type="entry name" value="Cullin repeat-like"/>
    <property type="match status" value="1"/>
</dbReference>
<dbReference type="InterPro" id="IPR016157">
    <property type="entry name" value="Cullin_CS"/>
</dbReference>
<dbReference type="GO" id="GO:0031625">
    <property type="term" value="F:ubiquitin protein ligase binding"/>
    <property type="evidence" value="ECO:0007669"/>
    <property type="project" value="InterPro"/>
</dbReference>
<name>A0AAV1DMH4_OLDCO</name>
<keyword evidence="3" id="KW-0833">Ubl conjugation pathway</keyword>
<gene>
    <name evidence="8" type="ORF">OLC1_LOCUS17029</name>
</gene>
<accession>A0AAV1DMH4</accession>
<dbReference type="EMBL" id="OX459123">
    <property type="protein sequence ID" value="CAI9109065.1"/>
    <property type="molecule type" value="Genomic_DNA"/>
</dbReference>
<dbReference type="InterPro" id="IPR001373">
    <property type="entry name" value="Cullin_N"/>
</dbReference>
<dbReference type="InterPro" id="IPR019559">
    <property type="entry name" value="Cullin_neddylation_domain"/>
</dbReference>
<dbReference type="SMART" id="SM00884">
    <property type="entry name" value="Cullin_Nedd8"/>
    <property type="match status" value="1"/>
</dbReference>
<dbReference type="InterPro" id="IPR016159">
    <property type="entry name" value="Cullin_repeat-like_dom_sf"/>
</dbReference>
<dbReference type="PROSITE" id="PS50069">
    <property type="entry name" value="CULLIN_2"/>
    <property type="match status" value="1"/>
</dbReference>
<evidence type="ECO:0000256" key="1">
    <source>
        <dbReference type="ARBA" id="ARBA00006019"/>
    </source>
</evidence>
<evidence type="ECO:0000256" key="6">
    <source>
        <dbReference type="RuleBase" id="RU003829"/>
    </source>
</evidence>
<dbReference type="Proteomes" id="UP001161247">
    <property type="component" value="Chromosome 6"/>
</dbReference>
<dbReference type="FunFam" id="1.20.1310.10:FF:000021">
    <property type="entry name" value="Cullin-1, putative"/>
    <property type="match status" value="1"/>
</dbReference>
<keyword evidence="2" id="KW-1017">Isopeptide bond</keyword>
<evidence type="ECO:0000256" key="3">
    <source>
        <dbReference type="ARBA" id="ARBA00022786"/>
    </source>
</evidence>
<dbReference type="FunFam" id="1.20.1310.10:FF:000020">
    <property type="entry name" value="Cullin-1, putative"/>
    <property type="match status" value="1"/>
</dbReference>
<keyword evidence="4" id="KW-0832">Ubl conjugation</keyword>
<dbReference type="Gene3D" id="3.30.230.130">
    <property type="entry name" value="Cullin, Chain C, Domain 2"/>
    <property type="match status" value="1"/>
</dbReference>
<reference evidence="8" key="1">
    <citation type="submission" date="2023-03" db="EMBL/GenBank/DDBJ databases">
        <authorList>
            <person name="Julca I."/>
        </authorList>
    </citation>
    <scope>NUCLEOTIDE SEQUENCE</scope>
</reference>
<dbReference type="Pfam" id="PF26557">
    <property type="entry name" value="Cullin_AB"/>
    <property type="match status" value="1"/>
</dbReference>